<reference evidence="2 3" key="1">
    <citation type="submission" date="2016-09" db="EMBL/GenBank/DDBJ databases">
        <title>Extensive genetic diversity and differential bi-allelic expression allows diatom success in the polar Southern Ocean.</title>
        <authorList>
            <consortium name="DOE Joint Genome Institute"/>
            <person name="Mock T."/>
            <person name="Otillar R.P."/>
            <person name="Strauss J."/>
            <person name="Dupont C."/>
            <person name="Frickenhaus S."/>
            <person name="Maumus F."/>
            <person name="Mcmullan M."/>
            <person name="Sanges R."/>
            <person name="Schmutz J."/>
            <person name="Toseland A."/>
            <person name="Valas R."/>
            <person name="Veluchamy A."/>
            <person name="Ward B.J."/>
            <person name="Allen A."/>
            <person name="Barry K."/>
            <person name="Falciatore A."/>
            <person name="Ferrante M."/>
            <person name="Fortunato A.E."/>
            <person name="Gloeckner G."/>
            <person name="Gruber A."/>
            <person name="Hipkin R."/>
            <person name="Janech M."/>
            <person name="Kroth P."/>
            <person name="Leese F."/>
            <person name="Lindquist E."/>
            <person name="Lyon B.R."/>
            <person name="Martin J."/>
            <person name="Mayer C."/>
            <person name="Parker M."/>
            <person name="Quesneville H."/>
            <person name="Raymond J."/>
            <person name="Uhlig C."/>
            <person name="Valentin K.U."/>
            <person name="Worden A.Z."/>
            <person name="Armbrust E.V."/>
            <person name="Bowler C."/>
            <person name="Green B."/>
            <person name="Moulton V."/>
            <person name="Van Oosterhout C."/>
            <person name="Grigoriev I."/>
        </authorList>
    </citation>
    <scope>NUCLEOTIDE SEQUENCE [LARGE SCALE GENOMIC DNA]</scope>
    <source>
        <strain evidence="2 3">CCMP1102</strain>
    </source>
</reference>
<sequence>MVKVIISTMLDLFSCGPCGKLKTQLQDDDADIWNDLTLAFAVPSANPPNIPKVVKVVSDSDTDDDVSTLYESSFHSRQHNWNRRDIDDDDEEEEKSSPSLTTPRRTFNNTEMKAETTKDDCSPMYGHDLELEQVLEEIDLNDADDDESLESIMGPRSQVVSVTSSRHSRRTSSSLPVTFTPISLPLPSTRPISLLQQEREQYHGMMSDESSIFLPLSARPPTLIHQEREQYHMAMSLLRGGGGEEDEKEESCSLLPLSARPPSLLQQQRERFPGIFPREDYREEDYRDDEFFCDDHDHDDGSSYSTR</sequence>
<feature type="compositionally biased region" description="Low complexity" evidence="1">
    <location>
        <begin position="258"/>
        <end position="267"/>
    </location>
</feature>
<dbReference type="EMBL" id="KV784365">
    <property type="protein sequence ID" value="OEU12336.1"/>
    <property type="molecule type" value="Genomic_DNA"/>
</dbReference>
<evidence type="ECO:0000256" key="1">
    <source>
        <dbReference type="SAM" id="MobiDB-lite"/>
    </source>
</evidence>
<protein>
    <submittedName>
        <fullName evidence="2">Uncharacterized protein</fullName>
    </submittedName>
</protein>
<feature type="compositionally biased region" description="Low complexity" evidence="1">
    <location>
        <begin position="156"/>
        <end position="165"/>
    </location>
</feature>
<gene>
    <name evidence="2" type="ORF">FRACYDRAFT_244596</name>
</gene>
<dbReference type="InParanoid" id="A0A1E7F2I4"/>
<organism evidence="2 3">
    <name type="scientific">Fragilariopsis cylindrus CCMP1102</name>
    <dbReference type="NCBI Taxonomy" id="635003"/>
    <lineage>
        <taxon>Eukaryota</taxon>
        <taxon>Sar</taxon>
        <taxon>Stramenopiles</taxon>
        <taxon>Ochrophyta</taxon>
        <taxon>Bacillariophyta</taxon>
        <taxon>Bacillariophyceae</taxon>
        <taxon>Bacillariophycidae</taxon>
        <taxon>Bacillariales</taxon>
        <taxon>Bacillariaceae</taxon>
        <taxon>Fragilariopsis</taxon>
    </lineage>
</organism>
<feature type="compositionally biased region" description="Basic and acidic residues" evidence="1">
    <location>
        <begin position="112"/>
        <end position="121"/>
    </location>
</feature>
<evidence type="ECO:0000313" key="3">
    <source>
        <dbReference type="Proteomes" id="UP000095751"/>
    </source>
</evidence>
<name>A0A1E7F2I4_9STRA</name>
<accession>A0A1E7F2I4</accession>
<evidence type="ECO:0000313" key="2">
    <source>
        <dbReference type="EMBL" id="OEU12336.1"/>
    </source>
</evidence>
<feature type="compositionally biased region" description="Basic and acidic residues" evidence="1">
    <location>
        <begin position="268"/>
        <end position="283"/>
    </location>
</feature>
<feature type="region of interest" description="Disordered" evidence="1">
    <location>
        <begin position="258"/>
        <end position="283"/>
    </location>
</feature>
<proteinExistence type="predicted"/>
<feature type="region of interest" description="Disordered" evidence="1">
    <location>
        <begin position="147"/>
        <end position="174"/>
    </location>
</feature>
<keyword evidence="3" id="KW-1185">Reference proteome</keyword>
<feature type="compositionally biased region" description="Polar residues" evidence="1">
    <location>
        <begin position="97"/>
        <end position="111"/>
    </location>
</feature>
<feature type="region of interest" description="Disordered" evidence="1">
    <location>
        <begin position="81"/>
        <end position="125"/>
    </location>
</feature>
<dbReference type="AlphaFoldDB" id="A0A1E7F2I4"/>
<dbReference type="KEGG" id="fcy:FRACYDRAFT_244596"/>
<dbReference type="Proteomes" id="UP000095751">
    <property type="component" value="Unassembled WGS sequence"/>
</dbReference>